<protein>
    <submittedName>
        <fullName evidence="1">Uncharacterized protein</fullName>
    </submittedName>
</protein>
<evidence type="ECO:0000313" key="2">
    <source>
        <dbReference type="Proteomes" id="UP001157502"/>
    </source>
</evidence>
<sequence length="111" mass="12121">MLLVRGHPKTRILTGSRDWVGVDLRTGGVHSSGCHTFLLSDNETICGATSDWTGAECTSSSRSLFGVVSFPKAVCPELPARDLVWQTRSLSLSIWLPDAFCRLDLHSLVYG</sequence>
<proteinExistence type="predicted"/>
<keyword evidence="2" id="KW-1185">Reference proteome</keyword>
<name>A0ACC2F8I4_DALPE</name>
<reference evidence="1" key="1">
    <citation type="submission" date="2021-05" db="EMBL/GenBank/DDBJ databases">
        <authorList>
            <person name="Pan Q."/>
            <person name="Jouanno E."/>
            <person name="Zahm M."/>
            <person name="Klopp C."/>
            <person name="Cabau C."/>
            <person name="Louis A."/>
            <person name="Berthelot C."/>
            <person name="Parey E."/>
            <person name="Roest Crollius H."/>
            <person name="Montfort J."/>
            <person name="Robinson-Rechavi M."/>
            <person name="Bouchez O."/>
            <person name="Lampietro C."/>
            <person name="Lopez Roques C."/>
            <person name="Donnadieu C."/>
            <person name="Postlethwait J."/>
            <person name="Bobe J."/>
            <person name="Dillon D."/>
            <person name="Chandos A."/>
            <person name="von Hippel F."/>
            <person name="Guiguen Y."/>
        </authorList>
    </citation>
    <scope>NUCLEOTIDE SEQUENCE</scope>
    <source>
        <strain evidence="1">YG-Jan2019</strain>
    </source>
</reference>
<accession>A0ACC2F8I4</accession>
<dbReference type="Proteomes" id="UP001157502">
    <property type="component" value="Chromosome 32"/>
</dbReference>
<organism evidence="1 2">
    <name type="scientific">Dallia pectoralis</name>
    <name type="common">Alaska blackfish</name>
    <dbReference type="NCBI Taxonomy" id="75939"/>
    <lineage>
        <taxon>Eukaryota</taxon>
        <taxon>Metazoa</taxon>
        <taxon>Chordata</taxon>
        <taxon>Craniata</taxon>
        <taxon>Vertebrata</taxon>
        <taxon>Euteleostomi</taxon>
        <taxon>Actinopterygii</taxon>
        <taxon>Neopterygii</taxon>
        <taxon>Teleostei</taxon>
        <taxon>Protacanthopterygii</taxon>
        <taxon>Esociformes</taxon>
        <taxon>Umbridae</taxon>
        <taxon>Dallia</taxon>
    </lineage>
</organism>
<evidence type="ECO:0000313" key="1">
    <source>
        <dbReference type="EMBL" id="KAJ7987674.1"/>
    </source>
</evidence>
<dbReference type="EMBL" id="CM055759">
    <property type="protein sequence ID" value="KAJ7987674.1"/>
    <property type="molecule type" value="Genomic_DNA"/>
</dbReference>
<comment type="caution">
    <text evidence="1">The sequence shown here is derived from an EMBL/GenBank/DDBJ whole genome shotgun (WGS) entry which is preliminary data.</text>
</comment>
<gene>
    <name evidence="1" type="ORF">DPEC_G00328920</name>
</gene>